<name>B0NK73_CLOS5</name>
<dbReference type="GO" id="GO:0004721">
    <property type="term" value="F:phosphoprotein phosphatase activity"/>
    <property type="evidence" value="ECO:0007669"/>
    <property type="project" value="TreeGrafter"/>
</dbReference>
<evidence type="ECO:0000313" key="8">
    <source>
        <dbReference type="EMBL" id="QBF74213.1"/>
    </source>
</evidence>
<dbReference type="PROSITE" id="PS50109">
    <property type="entry name" value="HIS_KIN"/>
    <property type="match status" value="1"/>
</dbReference>
<evidence type="ECO:0000256" key="6">
    <source>
        <dbReference type="ARBA" id="ARBA00022777"/>
    </source>
</evidence>
<dbReference type="CDD" id="cd00082">
    <property type="entry name" value="HisKA"/>
    <property type="match status" value="1"/>
</dbReference>
<dbReference type="RefSeq" id="WP_004608560.1">
    <property type="nucleotide sequence ID" value="NZ_CP036170.1"/>
</dbReference>
<dbReference type="GeneID" id="62695828"/>
<dbReference type="InterPro" id="IPR004358">
    <property type="entry name" value="Sig_transdc_His_kin-like_C"/>
</dbReference>
<evidence type="ECO:0000256" key="5">
    <source>
        <dbReference type="ARBA" id="ARBA00022679"/>
    </source>
</evidence>
<dbReference type="InterPro" id="IPR036890">
    <property type="entry name" value="HATPase_C_sf"/>
</dbReference>
<dbReference type="InterPro" id="IPR003661">
    <property type="entry name" value="HisK_dim/P_dom"/>
</dbReference>
<keyword evidence="7" id="KW-0902">Two-component regulatory system</keyword>
<dbReference type="Gene3D" id="3.30.565.10">
    <property type="entry name" value="Histidine kinase-like ATPase, C-terminal domain"/>
    <property type="match status" value="1"/>
</dbReference>
<dbReference type="HOGENOM" id="CLU_000445_89_6_9"/>
<dbReference type="EC" id="2.7.13.3" evidence="3"/>
<dbReference type="InterPro" id="IPR036097">
    <property type="entry name" value="HisK_dim/P_sf"/>
</dbReference>
<dbReference type="InterPro" id="IPR005467">
    <property type="entry name" value="His_kinase_dom"/>
</dbReference>
<keyword evidence="4" id="KW-0597">Phosphoprotein</keyword>
<dbReference type="OrthoDB" id="9813151at2"/>
<dbReference type="SUPFAM" id="SSF47384">
    <property type="entry name" value="Homodimeric domain of signal transducing histidine kinase"/>
    <property type="match status" value="1"/>
</dbReference>
<comment type="subcellular location">
    <subcellularLocation>
        <location evidence="2">Membrane</location>
    </subcellularLocation>
</comment>
<protein>
    <recommendedName>
        <fullName evidence="3">histidine kinase</fullName>
        <ecNumber evidence="3">2.7.13.3</ecNumber>
    </recommendedName>
</protein>
<dbReference type="PANTHER" id="PTHR45453:SF1">
    <property type="entry name" value="PHOSPHATE REGULON SENSOR PROTEIN PHOR"/>
    <property type="match status" value="1"/>
</dbReference>
<accession>B0NK73</accession>
<evidence type="ECO:0000256" key="3">
    <source>
        <dbReference type="ARBA" id="ARBA00012438"/>
    </source>
</evidence>
<keyword evidence="9" id="KW-1185">Reference proteome</keyword>
<dbReference type="STRING" id="411468.CLOSCI_03914"/>
<evidence type="ECO:0000256" key="2">
    <source>
        <dbReference type="ARBA" id="ARBA00004370"/>
    </source>
</evidence>
<dbReference type="EMBL" id="CP036170">
    <property type="protein sequence ID" value="QBF74213.1"/>
    <property type="molecule type" value="Genomic_DNA"/>
</dbReference>
<evidence type="ECO:0000256" key="1">
    <source>
        <dbReference type="ARBA" id="ARBA00000085"/>
    </source>
</evidence>
<dbReference type="Pfam" id="PF00512">
    <property type="entry name" value="HisKA"/>
    <property type="match status" value="1"/>
</dbReference>
<dbReference type="Gene3D" id="1.10.287.130">
    <property type="match status" value="1"/>
</dbReference>
<evidence type="ECO:0000313" key="9">
    <source>
        <dbReference type="Proteomes" id="UP000289664"/>
    </source>
</evidence>
<dbReference type="KEGG" id="csci:HDCHBGLK_01610"/>
<dbReference type="SMART" id="SM00388">
    <property type="entry name" value="HisKA"/>
    <property type="match status" value="1"/>
</dbReference>
<dbReference type="Pfam" id="PF02518">
    <property type="entry name" value="HATPase_c"/>
    <property type="match status" value="1"/>
</dbReference>
<keyword evidence="5 8" id="KW-0808">Transferase</keyword>
<evidence type="ECO:0000256" key="7">
    <source>
        <dbReference type="ARBA" id="ARBA00023012"/>
    </source>
</evidence>
<dbReference type="PRINTS" id="PR00344">
    <property type="entry name" value="BCTRLSENSOR"/>
</dbReference>
<organism evidence="8 9">
    <name type="scientific">Clostridium scindens (strain ATCC 35704 / DSM 5676 / VPI 13733 / 19)</name>
    <dbReference type="NCBI Taxonomy" id="411468"/>
    <lineage>
        <taxon>Bacteria</taxon>
        <taxon>Bacillati</taxon>
        <taxon>Bacillota</taxon>
        <taxon>Clostridia</taxon>
        <taxon>Lachnospirales</taxon>
        <taxon>Lachnospiraceae</taxon>
    </lineage>
</organism>
<dbReference type="GO" id="GO:0016036">
    <property type="term" value="P:cellular response to phosphate starvation"/>
    <property type="evidence" value="ECO:0007669"/>
    <property type="project" value="TreeGrafter"/>
</dbReference>
<dbReference type="GO" id="GO:0005886">
    <property type="term" value="C:plasma membrane"/>
    <property type="evidence" value="ECO:0007669"/>
    <property type="project" value="TreeGrafter"/>
</dbReference>
<keyword evidence="6" id="KW-0418">Kinase</keyword>
<proteinExistence type="predicted"/>
<dbReference type="GO" id="GO:0000155">
    <property type="term" value="F:phosphorelay sensor kinase activity"/>
    <property type="evidence" value="ECO:0007669"/>
    <property type="project" value="InterPro"/>
</dbReference>
<sequence length="395" mass="44710">MLQKLRIKFVALAMCVLFIVLAIIIGTVNLLNYRHIVTSSDSTLEILMENDGKFPDAFGMRGKPFRRMESAEIPFETRFFTIRLDKGENVLYVDTMKIAAITEDDVVSYAKQALNSKKDRGFIGDYRYAVQEKPTEYLIVFLDCGRLLNAVKSFLMISAGISLAGYGIVFVFLYIFSDRIVKPIADGYEKQKQFITNVGHDLKTPLTIIDADTDIPEMDYGENEWCQDIKKQTKRLTGLIQELIFLSRMEEKGNQFQMIDFPISDIVSETAQSFESRALTLEKNLVIQVEPFLSYCGDEKSVRQLVTILLDNALKYSDDRGSIVLSLTKTERILRLTVENTCPPIAAEDMKYLFDRFYRTDKSRNSQTGGYGIGLSVAKAIVEAHKGTVKAIMGS</sequence>
<evidence type="ECO:0000256" key="4">
    <source>
        <dbReference type="ARBA" id="ARBA00022553"/>
    </source>
</evidence>
<dbReference type="Proteomes" id="UP000289664">
    <property type="component" value="Chromosome"/>
</dbReference>
<dbReference type="InterPro" id="IPR050351">
    <property type="entry name" value="BphY/WalK/GraS-like"/>
</dbReference>
<dbReference type="eggNOG" id="COG2205">
    <property type="taxonomic scope" value="Bacteria"/>
</dbReference>
<comment type="catalytic activity">
    <reaction evidence="1">
        <text>ATP + protein L-histidine = ADP + protein N-phospho-L-histidine.</text>
        <dbReference type="EC" id="2.7.13.3"/>
    </reaction>
</comment>
<dbReference type="InterPro" id="IPR003594">
    <property type="entry name" value="HATPase_dom"/>
</dbReference>
<dbReference type="AlphaFoldDB" id="B0NK73"/>
<gene>
    <name evidence="8" type="primary">phoR_4</name>
    <name evidence="8" type="ORF">HDCHBGLK_01610</name>
</gene>
<dbReference type="PANTHER" id="PTHR45453">
    <property type="entry name" value="PHOSPHATE REGULON SENSOR PROTEIN PHOR"/>
    <property type="match status" value="1"/>
</dbReference>
<dbReference type="SMART" id="SM00387">
    <property type="entry name" value="HATPase_c"/>
    <property type="match status" value="1"/>
</dbReference>
<dbReference type="SUPFAM" id="SSF55874">
    <property type="entry name" value="ATPase domain of HSP90 chaperone/DNA topoisomerase II/histidine kinase"/>
    <property type="match status" value="1"/>
</dbReference>
<reference evidence="8 9" key="1">
    <citation type="journal article" date="2019" name="Appl. Environ. Microbiol.">
        <title>Clostridium scindens ATCC 35704: integration of nutritional requirements, the complete genome sequence, and global transcriptional responses to bile acids.</title>
        <authorList>
            <person name="Devendran S."/>
            <person name="Shrestha R."/>
            <person name="Alves J.M.P."/>
            <person name="Wolf P.G."/>
            <person name="Ly L."/>
            <person name="Hernandez A.G."/>
            <person name="Mendez-Garcia C."/>
            <person name="Inboden A."/>
            <person name="Wiley J."/>
            <person name="Paul O."/>
            <person name="Allen A."/>
            <person name="Springer E."/>
            <person name="Wright C.L."/>
            <person name="Fields C.J."/>
            <person name="Daniel S.L."/>
            <person name="Ridlon J.M."/>
        </authorList>
    </citation>
    <scope>NUCLEOTIDE SEQUENCE [LARGE SCALE GENOMIC DNA]</scope>
    <source>
        <strain evidence="8 9">ATCC 35704</strain>
    </source>
</reference>